<protein>
    <recommendedName>
        <fullName evidence="1">Mycothiol-dependent maleylpyruvate isomerase metal-binding domain-containing protein</fullName>
    </recommendedName>
</protein>
<dbReference type="Pfam" id="PF11716">
    <property type="entry name" value="MDMPI_N"/>
    <property type="match status" value="1"/>
</dbReference>
<keyword evidence="3" id="KW-1185">Reference proteome</keyword>
<sequence>MDYSSKANLLDAVERESAGMLALTADPSSWTAPTGAGDWEVRDVVGHLLDTTETYFVGFDAARGKGDPPPSVPLREMAVHADRGARQFRDLAPGEARERLSSDLARMLAIEEALLEDDWAQPVPHKYMGSLPAFFYPAFQLVDYAVHSWDIREGTGSPHGLDARSADLLVPLCFVLWTATAVVAPKDPPLEVGVRIVSGENAGETRIGVGPDGLVCAAGPVADLPVVIDFDPGSFVLTAYGRTNAGTIHGDRDLADRFLAGFFRI</sequence>
<organism evidence="2 3">
    <name type="scientific">Nocardioides panacihumi</name>
    <dbReference type="NCBI Taxonomy" id="400774"/>
    <lineage>
        <taxon>Bacteria</taxon>
        <taxon>Bacillati</taxon>
        <taxon>Actinomycetota</taxon>
        <taxon>Actinomycetes</taxon>
        <taxon>Propionibacteriales</taxon>
        <taxon>Nocardioidaceae</taxon>
        <taxon>Nocardioides</taxon>
    </lineage>
</organism>
<name>A0ABN2QTW8_9ACTN</name>
<dbReference type="EMBL" id="BAAAPB010000001">
    <property type="protein sequence ID" value="GAA1958001.1"/>
    <property type="molecule type" value="Genomic_DNA"/>
</dbReference>
<dbReference type="InterPro" id="IPR017517">
    <property type="entry name" value="Maleyloyr_isom"/>
</dbReference>
<dbReference type="Gene3D" id="1.20.120.450">
    <property type="entry name" value="dinb family like domain"/>
    <property type="match status" value="1"/>
</dbReference>
<comment type="caution">
    <text evidence="2">The sequence shown here is derived from an EMBL/GenBank/DDBJ whole genome shotgun (WGS) entry which is preliminary data.</text>
</comment>
<dbReference type="SUPFAM" id="SSF109854">
    <property type="entry name" value="DinB/YfiT-like putative metalloenzymes"/>
    <property type="match status" value="1"/>
</dbReference>
<feature type="domain" description="Mycothiol-dependent maleylpyruvate isomerase metal-binding" evidence="1">
    <location>
        <begin position="15"/>
        <end position="152"/>
    </location>
</feature>
<dbReference type="InterPro" id="IPR024344">
    <property type="entry name" value="MDMPI_metal-binding"/>
</dbReference>
<accession>A0ABN2QTW8</accession>
<dbReference type="InterPro" id="IPR034660">
    <property type="entry name" value="DinB/YfiT-like"/>
</dbReference>
<reference evidence="2 3" key="1">
    <citation type="journal article" date="2019" name="Int. J. Syst. Evol. Microbiol.">
        <title>The Global Catalogue of Microorganisms (GCM) 10K type strain sequencing project: providing services to taxonomists for standard genome sequencing and annotation.</title>
        <authorList>
            <consortium name="The Broad Institute Genomics Platform"/>
            <consortium name="The Broad Institute Genome Sequencing Center for Infectious Disease"/>
            <person name="Wu L."/>
            <person name="Ma J."/>
        </authorList>
    </citation>
    <scope>NUCLEOTIDE SEQUENCE [LARGE SCALE GENOMIC DNA]</scope>
    <source>
        <strain evidence="2 3">JCM 15309</strain>
    </source>
</reference>
<dbReference type="Proteomes" id="UP001500571">
    <property type="component" value="Unassembled WGS sequence"/>
</dbReference>
<dbReference type="NCBIfam" id="TIGR03083">
    <property type="entry name" value="maleylpyruvate isomerase family mycothiol-dependent enzyme"/>
    <property type="match status" value="1"/>
</dbReference>
<evidence type="ECO:0000259" key="1">
    <source>
        <dbReference type="Pfam" id="PF11716"/>
    </source>
</evidence>
<evidence type="ECO:0000313" key="3">
    <source>
        <dbReference type="Proteomes" id="UP001500571"/>
    </source>
</evidence>
<evidence type="ECO:0000313" key="2">
    <source>
        <dbReference type="EMBL" id="GAA1958001.1"/>
    </source>
</evidence>
<proteinExistence type="predicted"/>
<gene>
    <name evidence="2" type="ORF">GCM10009798_16930</name>
</gene>